<dbReference type="SUPFAM" id="SSF46955">
    <property type="entry name" value="Putative DNA-binding domain"/>
    <property type="match status" value="1"/>
</dbReference>
<proteinExistence type="predicted"/>
<accession>A0A2V1ITT2</accession>
<evidence type="ECO:0000259" key="1">
    <source>
        <dbReference type="Pfam" id="PF12728"/>
    </source>
</evidence>
<dbReference type="InterPro" id="IPR041657">
    <property type="entry name" value="HTH_17"/>
</dbReference>
<name>A0A2V1ITT2_9BACT</name>
<dbReference type="Proteomes" id="UP000244925">
    <property type="component" value="Unassembled WGS sequence"/>
</dbReference>
<reference evidence="3" key="1">
    <citation type="submission" date="2018-02" db="EMBL/GenBank/DDBJ databases">
        <authorList>
            <person name="Clavel T."/>
            <person name="Strowig T."/>
        </authorList>
    </citation>
    <scope>NUCLEOTIDE SEQUENCE [LARGE SCALE GENOMIC DNA]</scope>
    <source>
        <strain evidence="3">DSM 100764</strain>
    </source>
</reference>
<dbReference type="EMBL" id="PUBV01000031">
    <property type="protein sequence ID" value="PWB06198.1"/>
    <property type="molecule type" value="Genomic_DNA"/>
</dbReference>
<organism evidence="2 3">
    <name type="scientific">Paramuribaculum intestinale</name>
    <dbReference type="NCBI Taxonomy" id="2094151"/>
    <lineage>
        <taxon>Bacteria</taxon>
        <taxon>Pseudomonadati</taxon>
        <taxon>Bacteroidota</taxon>
        <taxon>Bacteroidia</taxon>
        <taxon>Bacteroidales</taxon>
        <taxon>Muribaculaceae</taxon>
        <taxon>Paramuribaculum</taxon>
    </lineage>
</organism>
<gene>
    <name evidence="2" type="ORF">C5O25_10990</name>
</gene>
<dbReference type="Pfam" id="PF12728">
    <property type="entry name" value="HTH_17"/>
    <property type="match status" value="1"/>
</dbReference>
<keyword evidence="2" id="KW-0238">DNA-binding</keyword>
<protein>
    <submittedName>
        <fullName evidence="2">DNA-binding protein</fullName>
    </submittedName>
</protein>
<evidence type="ECO:0000313" key="2">
    <source>
        <dbReference type="EMBL" id="PWB06198.1"/>
    </source>
</evidence>
<comment type="caution">
    <text evidence="2">The sequence shown here is derived from an EMBL/GenBank/DDBJ whole genome shotgun (WGS) entry which is preliminary data.</text>
</comment>
<dbReference type="InterPro" id="IPR009061">
    <property type="entry name" value="DNA-bd_dom_put_sf"/>
</dbReference>
<feature type="domain" description="Helix-turn-helix" evidence="1">
    <location>
        <begin position="67"/>
        <end position="111"/>
    </location>
</feature>
<evidence type="ECO:0000313" key="3">
    <source>
        <dbReference type="Proteomes" id="UP000244925"/>
    </source>
</evidence>
<keyword evidence="3" id="KW-1185">Reference proteome</keyword>
<sequence>MTRGILTMNLDFSKFTPEELTGLSITLPLGHLLEVVEHTAERAIEKFKEEVLPAMLSADKDPLIPRKEVMRILGICANTLRNWRKSQYLEATLLGGKVYYKTSAVNTILEKYGKEHI</sequence>
<dbReference type="AlphaFoldDB" id="A0A2V1ITT2"/>
<dbReference type="GO" id="GO:0003677">
    <property type="term" value="F:DNA binding"/>
    <property type="evidence" value="ECO:0007669"/>
    <property type="project" value="UniProtKB-KW"/>
</dbReference>